<comment type="caution">
    <text evidence="3">The sequence shown here is derived from an EMBL/GenBank/DDBJ whole genome shotgun (WGS) entry which is preliminary data.</text>
</comment>
<dbReference type="GO" id="GO:0005886">
    <property type="term" value="C:plasma membrane"/>
    <property type="evidence" value="ECO:0007669"/>
    <property type="project" value="TreeGrafter"/>
</dbReference>
<dbReference type="GO" id="GO:0006935">
    <property type="term" value="P:chemotaxis"/>
    <property type="evidence" value="ECO:0007669"/>
    <property type="project" value="TreeGrafter"/>
</dbReference>
<dbReference type="SUPFAM" id="SSF58104">
    <property type="entry name" value="Methyl-accepting chemotaxis protein (MCP) signaling domain"/>
    <property type="match status" value="1"/>
</dbReference>
<keyword evidence="1" id="KW-0488">Methylation</keyword>
<dbReference type="EMBL" id="CATWAF010000005">
    <property type="protein sequence ID" value="CAJ0702877.1"/>
    <property type="molecule type" value="Genomic_DNA"/>
</dbReference>
<organism evidence="3 4">
    <name type="scientific">Ralstonia wenshanensis</name>
    <dbReference type="NCBI Taxonomy" id="2842456"/>
    <lineage>
        <taxon>Bacteria</taxon>
        <taxon>Pseudomonadati</taxon>
        <taxon>Pseudomonadota</taxon>
        <taxon>Betaproteobacteria</taxon>
        <taxon>Burkholderiales</taxon>
        <taxon>Burkholderiaceae</taxon>
        <taxon>Ralstonia</taxon>
    </lineage>
</organism>
<keyword evidence="4" id="KW-1185">Reference proteome</keyword>
<dbReference type="Gene3D" id="1.10.287.950">
    <property type="entry name" value="Methyl-accepting chemotaxis protein"/>
    <property type="match status" value="1"/>
</dbReference>
<comment type="similarity">
    <text evidence="2">Belongs to the methyl-accepting chemotaxis (MCP) protein family.</text>
</comment>
<name>A0AAD2B5I6_9RALS</name>
<dbReference type="AlphaFoldDB" id="A0AAD2B5I6"/>
<evidence type="ECO:0000256" key="2">
    <source>
        <dbReference type="ARBA" id="ARBA00029447"/>
    </source>
</evidence>
<proteinExistence type="inferred from homology"/>
<gene>
    <name evidence="3" type="primary">trg_1</name>
    <name evidence="3" type="ORF">LMG18091_03792</name>
</gene>
<evidence type="ECO:0000313" key="4">
    <source>
        <dbReference type="Proteomes" id="UP001189915"/>
    </source>
</evidence>
<dbReference type="InterPro" id="IPR051310">
    <property type="entry name" value="MCP_chemotaxis"/>
</dbReference>
<evidence type="ECO:0000313" key="3">
    <source>
        <dbReference type="EMBL" id="CAJ0702877.1"/>
    </source>
</evidence>
<sequence length="77" mass="8224">MQSVTTSVLGVTNLIEQIAVACTEQSQGIAQIHIAVSEMDEMTQRNAALVEESAAASQALEEQGKALAHQVQRFQIA</sequence>
<dbReference type="PANTHER" id="PTHR43531">
    <property type="entry name" value="PROTEIN ICFG"/>
    <property type="match status" value="1"/>
</dbReference>
<protein>
    <submittedName>
        <fullName evidence="3">Methyl-accepting chemotaxis protein III</fullName>
    </submittedName>
</protein>
<reference evidence="3 4" key="1">
    <citation type="submission" date="2023-07" db="EMBL/GenBank/DDBJ databases">
        <authorList>
            <person name="Peeters C."/>
        </authorList>
    </citation>
    <scope>NUCLEOTIDE SEQUENCE [LARGE SCALE GENOMIC DNA]</scope>
    <source>
        <strain evidence="3 4">LMG 18091</strain>
    </source>
</reference>
<dbReference type="Proteomes" id="UP001189915">
    <property type="component" value="Unassembled WGS sequence"/>
</dbReference>
<dbReference type="RefSeq" id="WP_316870994.1">
    <property type="nucleotide sequence ID" value="NZ_CATWAF010000005.1"/>
</dbReference>
<accession>A0AAD2B5I6</accession>
<dbReference type="GO" id="GO:0004888">
    <property type="term" value="F:transmembrane signaling receptor activity"/>
    <property type="evidence" value="ECO:0007669"/>
    <property type="project" value="TreeGrafter"/>
</dbReference>
<dbReference type="PANTHER" id="PTHR43531:SF14">
    <property type="entry name" value="METHYL-ACCEPTING CHEMOTAXIS PROTEIN I-RELATED"/>
    <property type="match status" value="1"/>
</dbReference>
<evidence type="ECO:0000256" key="1">
    <source>
        <dbReference type="ARBA" id="ARBA00022481"/>
    </source>
</evidence>